<dbReference type="RefSeq" id="WP_379485760.1">
    <property type="nucleotide sequence ID" value="NZ_JBHLWK010000002.1"/>
</dbReference>
<dbReference type="PROSITE" id="PS52016">
    <property type="entry name" value="TONB_DEPENDENT_REC_3"/>
    <property type="match status" value="1"/>
</dbReference>
<evidence type="ECO:0000256" key="1">
    <source>
        <dbReference type="ARBA" id="ARBA00004571"/>
    </source>
</evidence>
<evidence type="ECO:0000256" key="14">
    <source>
        <dbReference type="PROSITE-ProRule" id="PRU01360"/>
    </source>
</evidence>
<dbReference type="InterPro" id="IPR000531">
    <property type="entry name" value="Beta-barrel_TonB"/>
</dbReference>
<keyword evidence="21" id="KW-1185">Reference proteome</keyword>
<organism evidence="20 21">
    <name type="scientific">Novosphingobium soli</name>
    <dbReference type="NCBI Taxonomy" id="574956"/>
    <lineage>
        <taxon>Bacteria</taxon>
        <taxon>Pseudomonadati</taxon>
        <taxon>Pseudomonadota</taxon>
        <taxon>Alphaproteobacteria</taxon>
        <taxon>Sphingomonadales</taxon>
        <taxon>Sphingomonadaceae</taxon>
        <taxon>Novosphingobium</taxon>
    </lineage>
</organism>
<dbReference type="PROSITE" id="PS01156">
    <property type="entry name" value="TONB_DEPENDENT_REC_2"/>
    <property type="match status" value="1"/>
</dbReference>
<keyword evidence="6 14" id="KW-0812">Transmembrane</keyword>
<feature type="short sequence motif" description="TonB C-terminal box" evidence="15">
    <location>
        <begin position="694"/>
        <end position="711"/>
    </location>
</feature>
<dbReference type="Pfam" id="PF07715">
    <property type="entry name" value="Plug"/>
    <property type="match status" value="1"/>
</dbReference>
<gene>
    <name evidence="20" type="ORF">ACFFJC_01235</name>
</gene>
<dbReference type="CDD" id="cd01347">
    <property type="entry name" value="ligand_gated_channel"/>
    <property type="match status" value="1"/>
</dbReference>
<dbReference type="InterPro" id="IPR010105">
    <property type="entry name" value="TonB_sidphr_rcpt"/>
</dbReference>
<evidence type="ECO:0000313" key="21">
    <source>
        <dbReference type="Proteomes" id="UP001589798"/>
    </source>
</evidence>
<evidence type="ECO:0000256" key="12">
    <source>
        <dbReference type="ARBA" id="ARBA00023170"/>
    </source>
</evidence>
<evidence type="ECO:0000256" key="15">
    <source>
        <dbReference type="PROSITE-ProRule" id="PRU10144"/>
    </source>
</evidence>
<dbReference type="Pfam" id="PF00593">
    <property type="entry name" value="TonB_dep_Rec_b-barrel"/>
    <property type="match status" value="1"/>
</dbReference>
<dbReference type="Gene3D" id="2.40.170.20">
    <property type="entry name" value="TonB-dependent receptor, beta-barrel domain"/>
    <property type="match status" value="1"/>
</dbReference>
<accession>A0ABV6CQ85</accession>
<evidence type="ECO:0000313" key="20">
    <source>
        <dbReference type="EMBL" id="MFC0202891.1"/>
    </source>
</evidence>
<feature type="domain" description="TonB-dependent receptor plug" evidence="19">
    <location>
        <begin position="57"/>
        <end position="157"/>
    </location>
</feature>
<evidence type="ECO:0000256" key="2">
    <source>
        <dbReference type="ARBA" id="ARBA00009810"/>
    </source>
</evidence>
<evidence type="ECO:0000256" key="6">
    <source>
        <dbReference type="ARBA" id="ARBA00022692"/>
    </source>
</evidence>
<comment type="subcellular location">
    <subcellularLocation>
        <location evidence="1 14">Cell outer membrane</location>
        <topology evidence="1 14">Multi-pass membrane protein</topology>
    </subcellularLocation>
</comment>
<keyword evidence="8" id="KW-0408">Iron</keyword>
<sequence length="711" mass="78387">MNLKLALMLGGAFVLQAAPSAAQEANSEPAGADEIVVTGTYTLADKIDTATGLGLTVQETPQSVSIVTSQRIIDQNLISVKDVIQNAVGVAINETDDVRNSFYARGFQITNTQIDGVPTAWALGGDSGETLADVSLYERVEIVRGATGLLSGAGDPSASVNLVRKHAESTEWGGYVNASYGSWNTWRVSGDIGGAVTSDGRLRFRGVARYEEGDSQIDGYHNEKLVLYGTIDADITEDTLLRVGFSHQDNNPDGAAWGALPSFYSDGSFAEWRRSKSTAADWTHWNTTNQNLFVSLRQDFGDGWSVQANYNRLRNTQRTNLLYLYGVVDRETGLGLASNPYSADGESIQNSYDAQIKGKVTLFGRDHEVVVGALRSIIRRHADTFTSLNLDENGFFPPAGDFNNWTGDSYAYPGFSDVPFRASQEKITQTGYYGVVRANLTDQLKLIGGGRLASWQQRGFAYGVTNNYGDDDVFIPYVGALYDLTPQHRVYASYTKIFQPQNNVDRNYRQLDPLDGKAYEIGLKSSFFDDALQTSLSLFRIEQDNLAVLDGAPIPNPNDPTAPPFQPYVAADGVVSKGFEVEVTGQPLEGWNVNLGYSQFKMDANFDQPRRLLKLFTTYTWQDLTFGGGVNYRSKAYTDGLNPVTGAPFRFQQDGYALVSLMARYNVSDALQIQGNLENLFDKKYFSQIGFFSQYRYGAPRNFTVSANYRF</sequence>
<keyword evidence="7 17" id="KW-0732">Signal</keyword>
<comment type="caution">
    <text evidence="20">The sequence shown here is derived from an EMBL/GenBank/DDBJ whole genome shotgun (WGS) entry which is preliminary data.</text>
</comment>
<comment type="similarity">
    <text evidence="2 14 16">Belongs to the TonB-dependent receptor family.</text>
</comment>
<evidence type="ECO:0000256" key="3">
    <source>
        <dbReference type="ARBA" id="ARBA00022448"/>
    </source>
</evidence>
<dbReference type="Proteomes" id="UP001589798">
    <property type="component" value="Unassembled WGS sequence"/>
</dbReference>
<dbReference type="InterPro" id="IPR012910">
    <property type="entry name" value="Plug_dom"/>
</dbReference>
<dbReference type="Gene3D" id="2.170.130.10">
    <property type="entry name" value="TonB-dependent receptor, plug domain"/>
    <property type="match status" value="1"/>
</dbReference>
<keyword evidence="3 14" id="KW-0813">Transport</keyword>
<dbReference type="InterPro" id="IPR036942">
    <property type="entry name" value="Beta-barrel_TonB_sf"/>
</dbReference>
<keyword evidence="11 14" id="KW-0472">Membrane</keyword>
<dbReference type="InterPro" id="IPR037066">
    <property type="entry name" value="Plug_dom_sf"/>
</dbReference>
<reference evidence="20 21" key="1">
    <citation type="submission" date="2024-09" db="EMBL/GenBank/DDBJ databases">
        <authorList>
            <person name="Sun Q."/>
            <person name="Mori K."/>
        </authorList>
    </citation>
    <scope>NUCLEOTIDE SEQUENCE [LARGE SCALE GENOMIC DNA]</scope>
    <source>
        <strain evidence="20 21">CCM 7706</strain>
    </source>
</reference>
<dbReference type="InterPro" id="IPR010917">
    <property type="entry name" value="TonB_rcpt_CS"/>
</dbReference>
<dbReference type="EMBL" id="JBHLWK010000002">
    <property type="protein sequence ID" value="MFC0202891.1"/>
    <property type="molecule type" value="Genomic_DNA"/>
</dbReference>
<keyword evidence="12 20" id="KW-0675">Receptor</keyword>
<feature type="chain" id="PRO_5045690761" evidence="17">
    <location>
        <begin position="18"/>
        <end position="711"/>
    </location>
</feature>
<evidence type="ECO:0000256" key="11">
    <source>
        <dbReference type="ARBA" id="ARBA00023136"/>
    </source>
</evidence>
<evidence type="ECO:0000256" key="16">
    <source>
        <dbReference type="RuleBase" id="RU003357"/>
    </source>
</evidence>
<evidence type="ECO:0000256" key="7">
    <source>
        <dbReference type="ARBA" id="ARBA00022729"/>
    </source>
</evidence>
<evidence type="ECO:0000256" key="17">
    <source>
        <dbReference type="SAM" id="SignalP"/>
    </source>
</evidence>
<evidence type="ECO:0000256" key="5">
    <source>
        <dbReference type="ARBA" id="ARBA00022496"/>
    </source>
</evidence>
<dbReference type="PANTHER" id="PTHR32552">
    <property type="entry name" value="FERRICHROME IRON RECEPTOR-RELATED"/>
    <property type="match status" value="1"/>
</dbReference>
<evidence type="ECO:0000256" key="8">
    <source>
        <dbReference type="ARBA" id="ARBA00023004"/>
    </source>
</evidence>
<evidence type="ECO:0000256" key="9">
    <source>
        <dbReference type="ARBA" id="ARBA00023065"/>
    </source>
</evidence>
<proteinExistence type="inferred from homology"/>
<keyword evidence="5" id="KW-0410">Iron transport</keyword>
<evidence type="ECO:0000256" key="4">
    <source>
        <dbReference type="ARBA" id="ARBA00022452"/>
    </source>
</evidence>
<name>A0ABV6CQ85_9SPHN</name>
<protein>
    <submittedName>
        <fullName evidence="20">TonB-dependent siderophore receptor</fullName>
    </submittedName>
</protein>
<evidence type="ECO:0000256" key="10">
    <source>
        <dbReference type="ARBA" id="ARBA00023077"/>
    </source>
</evidence>
<feature type="signal peptide" evidence="17">
    <location>
        <begin position="1"/>
        <end position="17"/>
    </location>
</feature>
<dbReference type="PANTHER" id="PTHR32552:SF74">
    <property type="entry name" value="HYDROXAMATE SIDEROPHORE RECEPTOR FHUE"/>
    <property type="match status" value="1"/>
</dbReference>
<dbReference type="InterPro" id="IPR039426">
    <property type="entry name" value="TonB-dep_rcpt-like"/>
</dbReference>
<keyword evidence="9" id="KW-0406">Ion transport</keyword>
<keyword evidence="10 16" id="KW-0798">TonB box</keyword>
<dbReference type="NCBIfam" id="TIGR01783">
    <property type="entry name" value="TonB-siderophor"/>
    <property type="match status" value="1"/>
</dbReference>
<evidence type="ECO:0000256" key="13">
    <source>
        <dbReference type="ARBA" id="ARBA00023237"/>
    </source>
</evidence>
<keyword evidence="13 14" id="KW-0998">Cell outer membrane</keyword>
<feature type="domain" description="TonB-dependent receptor-like beta-barrel" evidence="18">
    <location>
        <begin position="236"/>
        <end position="680"/>
    </location>
</feature>
<keyword evidence="4 14" id="KW-1134">Transmembrane beta strand</keyword>
<evidence type="ECO:0000259" key="18">
    <source>
        <dbReference type="Pfam" id="PF00593"/>
    </source>
</evidence>
<dbReference type="SUPFAM" id="SSF56935">
    <property type="entry name" value="Porins"/>
    <property type="match status" value="1"/>
</dbReference>
<evidence type="ECO:0000259" key="19">
    <source>
        <dbReference type="Pfam" id="PF07715"/>
    </source>
</evidence>